<dbReference type="PIRSF" id="PIRSF003230">
    <property type="entry name" value="YbgC"/>
    <property type="match status" value="1"/>
</dbReference>
<dbReference type="PANTHER" id="PTHR31793:SF37">
    <property type="entry name" value="ACYL-COA THIOESTER HYDROLASE YBGC"/>
    <property type="match status" value="1"/>
</dbReference>
<evidence type="ECO:0000259" key="3">
    <source>
        <dbReference type="Pfam" id="PF03061"/>
    </source>
</evidence>
<dbReference type="AlphaFoldDB" id="A0A2N7WCX4"/>
<dbReference type="Gene3D" id="3.10.129.10">
    <property type="entry name" value="Hotdog Thioesterase"/>
    <property type="match status" value="1"/>
</dbReference>
<evidence type="ECO:0000313" key="4">
    <source>
        <dbReference type="EMBL" id="PMS27247.1"/>
    </source>
</evidence>
<sequence length="156" mass="17274">MNQSTTCRGVPSRFDWPVRVYYEDTDAGGIVFFANYLKFFERARTEWLRARGIDQHQLASECKILFVVSETAVQYRAPARLDDLLTIASRIERLGKASVGFVQEARRGDDVLAVGTIRVGCVEYGTLKPVALPRSVADALRGDSHVSEAGMSTTNA</sequence>
<dbReference type="EMBL" id="PNYB01000003">
    <property type="protein sequence ID" value="PMS27247.1"/>
    <property type="molecule type" value="Genomic_DNA"/>
</dbReference>
<dbReference type="CDD" id="cd00586">
    <property type="entry name" value="4HBT"/>
    <property type="match status" value="1"/>
</dbReference>
<dbReference type="InterPro" id="IPR006683">
    <property type="entry name" value="Thioestr_dom"/>
</dbReference>
<dbReference type="Proteomes" id="UP000235347">
    <property type="component" value="Unassembled WGS sequence"/>
</dbReference>
<dbReference type="NCBIfam" id="TIGR02799">
    <property type="entry name" value="thio_ybgC"/>
    <property type="match status" value="1"/>
</dbReference>
<dbReference type="SUPFAM" id="SSF54637">
    <property type="entry name" value="Thioesterase/thiol ester dehydrase-isomerase"/>
    <property type="match status" value="1"/>
</dbReference>
<proteinExistence type="inferred from homology"/>
<dbReference type="PROSITE" id="PS01328">
    <property type="entry name" value="4HBCOA_THIOESTERASE"/>
    <property type="match status" value="1"/>
</dbReference>
<dbReference type="Pfam" id="PF03061">
    <property type="entry name" value="4HBT"/>
    <property type="match status" value="1"/>
</dbReference>
<name>A0A2N7WCX4_9BURK</name>
<accession>A0A2N7WCX4</accession>
<evidence type="ECO:0000256" key="2">
    <source>
        <dbReference type="ARBA" id="ARBA00022801"/>
    </source>
</evidence>
<dbReference type="FunFam" id="3.10.129.10:FF:000004">
    <property type="entry name" value="Tol-pal system-associated acyl-CoA thioesterase"/>
    <property type="match status" value="1"/>
</dbReference>
<dbReference type="GO" id="GO:0047617">
    <property type="term" value="F:fatty acyl-CoA hydrolase activity"/>
    <property type="evidence" value="ECO:0007669"/>
    <property type="project" value="TreeGrafter"/>
</dbReference>
<comment type="similarity">
    <text evidence="1">Belongs to the 4-hydroxybenzoyl-CoA thioesterase family.</text>
</comment>
<reference evidence="4 5" key="1">
    <citation type="submission" date="2018-01" db="EMBL/GenBank/DDBJ databases">
        <title>Whole genome analyses suggest that Burkholderia sensu lato contains two further novel genera in the rhizoxinica-symbiotica group Mycetohabitans gen. nov., and Trinickia gen. nov.: implications for the evolution of diazotrophy and nodulation in the Burkholderiaceae.</title>
        <authorList>
            <person name="Estrada-de los Santos P."/>
            <person name="Palmer M."/>
            <person name="Chavez-Ramirez B."/>
            <person name="Beukes C."/>
            <person name="Steenkamp E.T."/>
            <person name="Hirsch A.M."/>
            <person name="Manyaka P."/>
            <person name="Maluk M."/>
            <person name="Lafos M."/>
            <person name="Crook M."/>
            <person name="Gross E."/>
            <person name="Simon M.F."/>
            <person name="Bueno dos Reis Junior F."/>
            <person name="Poole P.S."/>
            <person name="Venter S.N."/>
            <person name="James E.K."/>
        </authorList>
    </citation>
    <scope>NUCLEOTIDE SEQUENCE [LARGE SCALE GENOMIC DNA]</scope>
    <source>
        <strain evidence="4 5">GP25-8</strain>
    </source>
</reference>
<keyword evidence="2" id="KW-0378">Hydrolase</keyword>
<organism evidence="4 5">
    <name type="scientific">Trinickia soli</name>
    <dbReference type="NCBI Taxonomy" id="380675"/>
    <lineage>
        <taxon>Bacteria</taxon>
        <taxon>Pseudomonadati</taxon>
        <taxon>Pseudomonadota</taxon>
        <taxon>Betaproteobacteria</taxon>
        <taxon>Burkholderiales</taxon>
        <taxon>Burkholderiaceae</taxon>
        <taxon>Trinickia</taxon>
    </lineage>
</organism>
<evidence type="ECO:0000256" key="1">
    <source>
        <dbReference type="ARBA" id="ARBA00005953"/>
    </source>
</evidence>
<keyword evidence="5" id="KW-1185">Reference proteome</keyword>
<dbReference type="InterPro" id="IPR008272">
    <property type="entry name" value="HB-CoA_thioesterase_AS"/>
</dbReference>
<dbReference type="NCBIfam" id="TIGR00051">
    <property type="entry name" value="YbgC/FadM family acyl-CoA thioesterase"/>
    <property type="match status" value="1"/>
</dbReference>
<comment type="caution">
    <text evidence="4">The sequence shown here is derived from an EMBL/GenBank/DDBJ whole genome shotgun (WGS) entry which is preliminary data.</text>
</comment>
<dbReference type="PANTHER" id="PTHR31793">
    <property type="entry name" value="4-HYDROXYBENZOYL-COA THIOESTERASE FAMILY MEMBER"/>
    <property type="match status" value="1"/>
</dbReference>
<dbReference type="InterPro" id="IPR050563">
    <property type="entry name" value="4-hydroxybenzoyl-CoA_TE"/>
</dbReference>
<dbReference type="RefSeq" id="WP_102608819.1">
    <property type="nucleotide sequence ID" value="NZ_CADIKD010000001.1"/>
</dbReference>
<gene>
    <name evidence="4" type="primary">ybgC</name>
    <name evidence="4" type="ORF">C0Z19_05825</name>
</gene>
<dbReference type="InterPro" id="IPR006684">
    <property type="entry name" value="YbgC/YbaW"/>
</dbReference>
<feature type="domain" description="Thioesterase" evidence="3">
    <location>
        <begin position="28"/>
        <end position="112"/>
    </location>
</feature>
<evidence type="ECO:0000313" key="5">
    <source>
        <dbReference type="Proteomes" id="UP000235347"/>
    </source>
</evidence>
<protein>
    <submittedName>
        <fullName evidence="4">Tol-pal system-associated acyl-CoA thioesterase</fullName>
    </submittedName>
</protein>
<dbReference type="InterPro" id="IPR014166">
    <property type="entry name" value="Tol-Pal_acyl-CoA_thioesterase"/>
</dbReference>
<dbReference type="InterPro" id="IPR029069">
    <property type="entry name" value="HotDog_dom_sf"/>
</dbReference>